<dbReference type="Proteomes" id="UP000282323">
    <property type="component" value="Unassembled WGS sequence"/>
</dbReference>
<dbReference type="RefSeq" id="WP_124195078.1">
    <property type="nucleotide sequence ID" value="NZ_REGA01000005.1"/>
</dbReference>
<gene>
    <name evidence="7" type="ORF">EA473_07825</name>
</gene>
<evidence type="ECO:0000313" key="7">
    <source>
        <dbReference type="EMBL" id="RQG95367.1"/>
    </source>
</evidence>
<dbReference type="EMBL" id="REGA01000005">
    <property type="protein sequence ID" value="RQG95367.1"/>
    <property type="molecule type" value="Genomic_DNA"/>
</dbReference>
<dbReference type="PANTHER" id="PTHR45754">
    <property type="entry name" value="METHYLENETETRAHYDROFOLATE REDUCTASE"/>
    <property type="match status" value="1"/>
</dbReference>
<dbReference type="Pfam" id="PF02219">
    <property type="entry name" value="MTHFR"/>
    <property type="match status" value="1"/>
</dbReference>
<dbReference type="GO" id="GO:0009086">
    <property type="term" value="P:methionine biosynthetic process"/>
    <property type="evidence" value="ECO:0007669"/>
    <property type="project" value="TreeGrafter"/>
</dbReference>
<keyword evidence="4" id="KW-0285">Flavoprotein</keyword>
<dbReference type="PANTHER" id="PTHR45754:SF3">
    <property type="entry name" value="METHYLENETETRAHYDROFOLATE REDUCTASE (NADPH)"/>
    <property type="match status" value="1"/>
</dbReference>
<sequence>MPRNPGVPEQRDAVQTLLEDVTFDLNSIDSFEQALTNIPDGETIAVTLAPKNGIEPTIERSVSAATQGYDVVPHIGARFISDRDELDEIAQRLLDADITNIFVPGGDLDEPVGDFSSAYELLVALDELGHSFEEVGIGGYPTGHEFLEDSVLRSAMEKKKAYATYIVTQLSFDSTAIIEWINRIRNRGIELPVEVGIPGVMNYWQLMSLCRRWGIAEPLQFLRKTTGFVGFATELIRAKGKYKPDELIDDLSAYVDDEQFNIGGLRLYTFNQTATTEAWRQSRLNGA</sequence>
<evidence type="ECO:0000256" key="4">
    <source>
        <dbReference type="ARBA" id="ARBA00022630"/>
    </source>
</evidence>
<dbReference type="Gene3D" id="3.20.20.220">
    <property type="match status" value="1"/>
</dbReference>
<evidence type="ECO:0000256" key="3">
    <source>
        <dbReference type="ARBA" id="ARBA00006743"/>
    </source>
</evidence>
<dbReference type="InterPro" id="IPR003171">
    <property type="entry name" value="Mehydrof_redctse-like"/>
</dbReference>
<evidence type="ECO:0000256" key="6">
    <source>
        <dbReference type="ARBA" id="ARBA00023002"/>
    </source>
</evidence>
<protein>
    <submittedName>
        <fullName evidence="7">Methylenetetrahydrofolate reductase</fullName>
    </submittedName>
</protein>
<keyword evidence="5" id="KW-0274">FAD</keyword>
<comment type="pathway">
    <text evidence="2">One-carbon metabolism; tetrahydrofolate interconversion.</text>
</comment>
<evidence type="ECO:0000256" key="1">
    <source>
        <dbReference type="ARBA" id="ARBA00001974"/>
    </source>
</evidence>
<organism evidence="7 8">
    <name type="scientific">Natrarchaeobius chitinivorans</name>
    <dbReference type="NCBI Taxonomy" id="1679083"/>
    <lineage>
        <taxon>Archaea</taxon>
        <taxon>Methanobacteriati</taxon>
        <taxon>Methanobacteriota</taxon>
        <taxon>Stenosarchaea group</taxon>
        <taxon>Halobacteria</taxon>
        <taxon>Halobacteriales</taxon>
        <taxon>Natrialbaceae</taxon>
        <taxon>Natrarchaeobius</taxon>
    </lineage>
</organism>
<keyword evidence="6" id="KW-0560">Oxidoreductase</keyword>
<reference evidence="7 8" key="1">
    <citation type="submission" date="2018-10" db="EMBL/GenBank/DDBJ databases">
        <title>Natrarchaeobius chitinivorans gen. nov., sp. nov., and Natrarchaeobius haloalkaliphilus sp. nov., alkaliphilic, chitin-utilizing haloarchaea from hypersaline alkaline lakes.</title>
        <authorList>
            <person name="Sorokin D.Y."/>
            <person name="Elcheninov A.G."/>
            <person name="Kostrikina N.A."/>
            <person name="Bale N.J."/>
            <person name="Sinninghe Damste J.S."/>
            <person name="Khijniak T.V."/>
            <person name="Kublanov I.V."/>
            <person name="Toshchakov S.V."/>
        </authorList>
    </citation>
    <scope>NUCLEOTIDE SEQUENCE [LARGE SCALE GENOMIC DNA]</scope>
    <source>
        <strain evidence="7 8">AArcht4T</strain>
    </source>
</reference>
<comment type="similarity">
    <text evidence="3">Belongs to the methylenetetrahydrofolate reductase family.</text>
</comment>
<evidence type="ECO:0000256" key="5">
    <source>
        <dbReference type="ARBA" id="ARBA00022827"/>
    </source>
</evidence>
<comment type="caution">
    <text evidence="7">The sequence shown here is derived from an EMBL/GenBank/DDBJ whole genome shotgun (WGS) entry which is preliminary data.</text>
</comment>
<proteinExistence type="inferred from homology"/>
<evidence type="ECO:0000256" key="2">
    <source>
        <dbReference type="ARBA" id="ARBA00004777"/>
    </source>
</evidence>
<accession>A0A3N6M141</accession>
<dbReference type="GO" id="GO:0071949">
    <property type="term" value="F:FAD binding"/>
    <property type="evidence" value="ECO:0007669"/>
    <property type="project" value="TreeGrafter"/>
</dbReference>
<dbReference type="OrthoDB" id="298386at2157"/>
<dbReference type="GO" id="GO:0005829">
    <property type="term" value="C:cytosol"/>
    <property type="evidence" value="ECO:0007669"/>
    <property type="project" value="TreeGrafter"/>
</dbReference>
<name>A0A3N6M141_NATCH</name>
<dbReference type="UniPathway" id="UPA00193"/>
<dbReference type="InterPro" id="IPR029041">
    <property type="entry name" value="FAD-linked_oxidoreductase-like"/>
</dbReference>
<dbReference type="GO" id="GO:0035999">
    <property type="term" value="P:tetrahydrofolate interconversion"/>
    <property type="evidence" value="ECO:0007669"/>
    <property type="project" value="UniProtKB-UniPathway"/>
</dbReference>
<keyword evidence="8" id="KW-1185">Reference proteome</keyword>
<comment type="cofactor">
    <cofactor evidence="1">
        <name>FAD</name>
        <dbReference type="ChEBI" id="CHEBI:57692"/>
    </cofactor>
</comment>
<dbReference type="AlphaFoldDB" id="A0A3N6M141"/>
<dbReference type="GO" id="GO:0004489">
    <property type="term" value="F:methylenetetrahydrofolate reductase [NAD(P)H] activity"/>
    <property type="evidence" value="ECO:0007669"/>
    <property type="project" value="InterPro"/>
</dbReference>
<evidence type="ECO:0000313" key="8">
    <source>
        <dbReference type="Proteomes" id="UP000282323"/>
    </source>
</evidence>
<dbReference type="SUPFAM" id="SSF51730">
    <property type="entry name" value="FAD-linked oxidoreductase"/>
    <property type="match status" value="1"/>
</dbReference>